<feature type="compositionally biased region" description="Basic and acidic residues" evidence="2">
    <location>
        <begin position="471"/>
        <end position="493"/>
    </location>
</feature>
<feature type="compositionally biased region" description="Basic and acidic residues" evidence="2">
    <location>
        <begin position="759"/>
        <end position="776"/>
    </location>
</feature>
<dbReference type="GO" id="GO:0005634">
    <property type="term" value="C:nucleus"/>
    <property type="evidence" value="ECO:0000318"/>
    <property type="project" value="GO_Central"/>
</dbReference>
<dbReference type="GO" id="GO:0006355">
    <property type="term" value="P:regulation of DNA-templated transcription"/>
    <property type="evidence" value="ECO:0000318"/>
    <property type="project" value="GO_Central"/>
</dbReference>
<dbReference type="PANTHER" id="PTHR14304:SF17">
    <property type="entry name" value="CELL CYCLE AND APOPTOSIS REGULATOR PROTEIN"/>
    <property type="match status" value="1"/>
</dbReference>
<evidence type="ECO:0000313" key="5">
    <source>
        <dbReference type="EMBL" id="OTG18636.1"/>
    </source>
</evidence>
<feature type="compositionally biased region" description="Basic and acidic residues" evidence="2">
    <location>
        <begin position="1007"/>
        <end position="1021"/>
    </location>
</feature>
<evidence type="ECO:0000256" key="3">
    <source>
        <dbReference type="SAM" id="Phobius"/>
    </source>
</evidence>
<feature type="compositionally biased region" description="Basic residues" evidence="2">
    <location>
        <begin position="262"/>
        <end position="273"/>
    </location>
</feature>
<sequence length="1120" mass="126762">MVVNILLCMAQRDSALLYRIWTIWFGKSDRLWFNQARVTRDRRPYSVHDSQNEPTARFAGSVAYGHHQHQGDIYDRLDAASALRKELMQAQTLQSSSVEGSSRQADYLAARAAANARHTGQELLSYGARIDPDPNTLSMITGLSHRAQHAPSILGQPRPRFWLHEEMWMILCMLIALLILVMVLACHLAGTTVHERVFIVQPLTQISWHALENLIEETKNVTTKEGKERERERERIREKERDRERDRRERTPPKTSRDRRQSPHRRRSPVKAKRRDYVCKVYSSNLVDVERGYLSIDKRYPRLFTSPECSKVIVNWPRDDVKVSLNVPVRSSHLKEITRTEFPHFCNMLRFACLKNGNSLIAIGGLWEPSDGNDPSVEKSTLVQTAIRHAKDITGLDLKSCQHWNPFLEIHYDRVGKDGLFSHKEVTVLYLPDLSDCLPSVDAWRDQWLANKKAIAERERLHALKREISREKKEGLKDTESEKSKDVKKDSTPVKKKASGSSGSASKATAKSKGKVKESGKEGVESNAEMETKVEGNDSENKKPVEEAAAVQKTGSGKKKIKRKVVKKKVVGKDDKPENAAKKSDASDPKTAEETTTASTNSEAAGQEEKSTESPAVKKTFTRKKVTKKVPVKKTVKKEDEGTQSEVTPVKEQDISENNPKDVTVKEENEGTQSEATPVKEQQISGGASGKKTVKRKIIKKVVKRKVVAKNANNKDNIVEEAGITSIEQSAPLVNPESEVKLEVNESASSKDAGNLDNNDNKKENDQVMDENKAKVDSGSLSKAKVNNGNNENLKDVEKSKEGKVKKEKGDQTESKGKEVKDKKMDEEIPRHPGLFLQTKGSKDSKLRSLSLSLDSLLGYDDNDIEESTFELSLFAEAFYEMLQYQMGSRILAFLQKLRIKYVAKRNQKKRQLEEASEKEKEKTLAKRAKTNDSKVESKSVSTETQEEQKEDGKIIADVETETVVTEKVENVKSEGNEDMDEDPEEDPEEDSEEDPEEDEDMIDGTENPKTEQEVNAKEETVNSSVKLEDAEEQENEIGKGKLETKKKENIDKELLQAFRFFDRNRVGHVRVEDMRLIIHNLGKFLSHRDVKDLVQSALLESNTGRDDRILYNKLVRMDI</sequence>
<feature type="compositionally biased region" description="Basic and acidic residues" evidence="2">
    <location>
        <begin position="947"/>
        <end position="957"/>
    </location>
</feature>
<dbReference type="PANTHER" id="PTHR14304">
    <property type="entry name" value="CELL DIVISION CYCLE AND APOPTOSIS REGULATOR PROTEIN"/>
    <property type="match status" value="1"/>
</dbReference>
<dbReference type="AlphaFoldDB" id="A0A251U702"/>
<protein>
    <submittedName>
        <fullName evidence="5">Putative EF-hand domain pair</fullName>
    </submittedName>
</protein>
<feature type="compositionally biased region" description="Basic and acidic residues" evidence="2">
    <location>
        <begin position="793"/>
        <end position="831"/>
    </location>
</feature>
<evidence type="ECO:0000256" key="1">
    <source>
        <dbReference type="ARBA" id="ARBA00023054"/>
    </source>
</evidence>
<reference evidence="6" key="1">
    <citation type="journal article" date="2017" name="Nature">
        <title>The sunflower genome provides insights into oil metabolism, flowering and Asterid evolution.</title>
        <authorList>
            <person name="Badouin H."/>
            <person name="Gouzy J."/>
            <person name="Grassa C.J."/>
            <person name="Murat F."/>
            <person name="Staton S.E."/>
            <person name="Cottret L."/>
            <person name="Lelandais-Briere C."/>
            <person name="Owens G.L."/>
            <person name="Carrere S."/>
            <person name="Mayjonade B."/>
            <person name="Legrand L."/>
            <person name="Gill N."/>
            <person name="Kane N.C."/>
            <person name="Bowers J.E."/>
            <person name="Hubner S."/>
            <person name="Bellec A."/>
            <person name="Berard A."/>
            <person name="Berges H."/>
            <person name="Blanchet N."/>
            <person name="Boniface M.C."/>
            <person name="Brunel D."/>
            <person name="Catrice O."/>
            <person name="Chaidir N."/>
            <person name="Claudel C."/>
            <person name="Donnadieu C."/>
            <person name="Faraut T."/>
            <person name="Fievet G."/>
            <person name="Helmstetter N."/>
            <person name="King M."/>
            <person name="Knapp S.J."/>
            <person name="Lai Z."/>
            <person name="Le Paslier M.C."/>
            <person name="Lippi Y."/>
            <person name="Lorenzon L."/>
            <person name="Mandel J.R."/>
            <person name="Marage G."/>
            <person name="Marchand G."/>
            <person name="Marquand E."/>
            <person name="Bret-Mestries E."/>
            <person name="Morien E."/>
            <person name="Nambeesan S."/>
            <person name="Nguyen T."/>
            <person name="Pegot-Espagnet P."/>
            <person name="Pouilly N."/>
            <person name="Raftis F."/>
            <person name="Sallet E."/>
            <person name="Schiex T."/>
            <person name="Thomas J."/>
            <person name="Vandecasteele C."/>
            <person name="Vares D."/>
            <person name="Vear F."/>
            <person name="Vautrin S."/>
            <person name="Crespi M."/>
            <person name="Mangin B."/>
            <person name="Burke J.M."/>
            <person name="Salse J."/>
            <person name="Munos S."/>
            <person name="Vincourt P."/>
            <person name="Rieseberg L.H."/>
            <person name="Langlade N.B."/>
        </authorList>
    </citation>
    <scope>NUCLEOTIDE SEQUENCE [LARGE SCALE GENOMIC DNA]</scope>
    <source>
        <strain evidence="6">cv. SF193</strain>
    </source>
</reference>
<evidence type="ECO:0000259" key="4">
    <source>
        <dbReference type="PROSITE" id="PS50222"/>
    </source>
</evidence>
<feature type="region of interest" description="Disordered" evidence="2">
    <location>
        <begin position="471"/>
        <end position="695"/>
    </location>
</feature>
<keyword evidence="3" id="KW-0472">Membrane</keyword>
<feature type="compositionally biased region" description="Acidic residues" evidence="2">
    <location>
        <begin position="977"/>
        <end position="1004"/>
    </location>
</feature>
<feature type="region of interest" description="Disordered" evidence="2">
    <location>
        <begin position="710"/>
        <end position="842"/>
    </location>
</feature>
<dbReference type="SUPFAM" id="SSF47473">
    <property type="entry name" value="EF-hand"/>
    <property type="match status" value="1"/>
</dbReference>
<feature type="compositionally biased region" description="Low complexity" evidence="2">
    <location>
        <begin position="594"/>
        <end position="605"/>
    </location>
</feature>
<feature type="region of interest" description="Disordered" evidence="2">
    <location>
        <begin position="909"/>
        <end position="1041"/>
    </location>
</feature>
<evidence type="ECO:0000313" key="6">
    <source>
        <dbReference type="Proteomes" id="UP000215914"/>
    </source>
</evidence>
<feature type="compositionally biased region" description="Basic residues" evidence="2">
    <location>
        <begin position="620"/>
        <end position="636"/>
    </location>
</feature>
<evidence type="ECO:0000256" key="2">
    <source>
        <dbReference type="SAM" id="MobiDB-lite"/>
    </source>
</evidence>
<feature type="compositionally biased region" description="Polar residues" evidence="2">
    <location>
        <begin position="671"/>
        <end position="686"/>
    </location>
</feature>
<dbReference type="PROSITE" id="PS50222">
    <property type="entry name" value="EF_HAND_2"/>
    <property type="match status" value="1"/>
</dbReference>
<dbReference type="Gene3D" id="1.10.238.10">
    <property type="entry name" value="EF-hand"/>
    <property type="match status" value="1"/>
</dbReference>
<dbReference type="InterPro" id="IPR045353">
    <property type="entry name" value="LAIKA"/>
</dbReference>
<name>A0A251U702_HELAN</name>
<dbReference type="SMART" id="SM01122">
    <property type="entry name" value="DBC1"/>
    <property type="match status" value="1"/>
</dbReference>
<feature type="compositionally biased region" description="Polar residues" evidence="2">
    <location>
        <begin position="779"/>
        <end position="792"/>
    </location>
</feature>
<feature type="compositionally biased region" description="Basic and acidic residues" evidence="2">
    <location>
        <begin position="220"/>
        <end position="261"/>
    </location>
</feature>
<dbReference type="Pfam" id="PF14443">
    <property type="entry name" value="DBC1"/>
    <property type="match status" value="1"/>
</dbReference>
<gene>
    <name evidence="5" type="ORF">HannXRQ_Chr08g0225211</name>
</gene>
<feature type="compositionally biased region" description="Basic and acidic residues" evidence="2">
    <location>
        <begin position="571"/>
        <end position="593"/>
    </location>
</feature>
<keyword evidence="1" id="KW-0175">Coiled coil</keyword>
<dbReference type="STRING" id="4232.A0A251U702"/>
<dbReference type="InParanoid" id="A0A251U702"/>
<dbReference type="InterPro" id="IPR025224">
    <property type="entry name" value="CCAR1/CCAR2"/>
</dbReference>
<keyword evidence="3" id="KW-1133">Transmembrane helix</keyword>
<dbReference type="FunFam" id="1.10.238.10:FF:000157">
    <property type="entry name" value="ATP/GTP-binding protein family"/>
    <property type="match status" value="1"/>
</dbReference>
<keyword evidence="6" id="KW-1185">Reference proteome</keyword>
<dbReference type="GO" id="GO:0005509">
    <property type="term" value="F:calcium ion binding"/>
    <property type="evidence" value="ECO:0007669"/>
    <property type="project" value="InterPro"/>
</dbReference>
<dbReference type="OMA" id="REREHEC"/>
<organism evidence="5 6">
    <name type="scientific">Helianthus annuus</name>
    <name type="common">Common sunflower</name>
    <dbReference type="NCBI Taxonomy" id="4232"/>
    <lineage>
        <taxon>Eukaryota</taxon>
        <taxon>Viridiplantae</taxon>
        <taxon>Streptophyta</taxon>
        <taxon>Embryophyta</taxon>
        <taxon>Tracheophyta</taxon>
        <taxon>Spermatophyta</taxon>
        <taxon>Magnoliopsida</taxon>
        <taxon>eudicotyledons</taxon>
        <taxon>Gunneridae</taxon>
        <taxon>Pentapetalae</taxon>
        <taxon>asterids</taxon>
        <taxon>campanulids</taxon>
        <taxon>Asterales</taxon>
        <taxon>Asteraceae</taxon>
        <taxon>Asteroideae</taxon>
        <taxon>Heliantheae alliance</taxon>
        <taxon>Heliantheae</taxon>
        <taxon>Helianthus</taxon>
    </lineage>
</organism>
<dbReference type="InterPro" id="IPR025954">
    <property type="entry name" value="DBC1/CARP1_inactive_NUDIX"/>
</dbReference>
<feature type="compositionally biased region" description="Basic and acidic residues" evidence="2">
    <location>
        <begin position="515"/>
        <end position="546"/>
    </location>
</feature>
<dbReference type="Pfam" id="PF19256">
    <property type="entry name" value="LAIKA"/>
    <property type="match status" value="1"/>
</dbReference>
<dbReference type="InterPro" id="IPR011992">
    <property type="entry name" value="EF-hand-dom_pair"/>
</dbReference>
<dbReference type="InterPro" id="IPR002048">
    <property type="entry name" value="EF_hand_dom"/>
</dbReference>
<feature type="compositionally biased region" description="Basic and acidic residues" evidence="2">
    <location>
        <begin position="965"/>
        <end position="976"/>
    </location>
</feature>
<feature type="compositionally biased region" description="Low complexity" evidence="2">
    <location>
        <begin position="499"/>
        <end position="511"/>
    </location>
</feature>
<keyword evidence="3" id="KW-0812">Transmembrane</keyword>
<feature type="compositionally biased region" description="Basic and acidic residues" evidence="2">
    <location>
        <begin position="649"/>
        <end position="669"/>
    </location>
</feature>
<dbReference type="Proteomes" id="UP000215914">
    <property type="component" value="Chromosome 8"/>
</dbReference>
<feature type="transmembrane region" description="Helical" evidence="3">
    <location>
        <begin position="168"/>
        <end position="190"/>
    </location>
</feature>
<proteinExistence type="predicted"/>
<accession>A0A251U702</accession>
<feature type="domain" description="EF-hand" evidence="4">
    <location>
        <begin position="1050"/>
        <end position="1085"/>
    </location>
</feature>
<dbReference type="EMBL" id="CM007897">
    <property type="protein sequence ID" value="OTG18636.1"/>
    <property type="molecule type" value="Genomic_DNA"/>
</dbReference>
<feature type="region of interest" description="Disordered" evidence="2">
    <location>
        <begin position="220"/>
        <end position="273"/>
    </location>
</feature>
<feature type="compositionally biased region" description="Basic residues" evidence="2">
    <location>
        <begin position="556"/>
        <end position="570"/>
    </location>
</feature>
<feature type="compositionally biased region" description="Basic and acidic residues" evidence="2">
    <location>
        <begin position="911"/>
        <end position="938"/>
    </location>
</feature>